<dbReference type="AlphaFoldDB" id="A0AAJ0F8R2"/>
<accession>A0AAJ0F8R2</accession>
<evidence type="ECO:0000313" key="2">
    <source>
        <dbReference type="Proteomes" id="UP001239445"/>
    </source>
</evidence>
<gene>
    <name evidence="1" type="ORF">QBC47DRAFT_371709</name>
</gene>
<organism evidence="1 2">
    <name type="scientific">Echria macrotheca</name>
    <dbReference type="NCBI Taxonomy" id="438768"/>
    <lineage>
        <taxon>Eukaryota</taxon>
        <taxon>Fungi</taxon>
        <taxon>Dikarya</taxon>
        <taxon>Ascomycota</taxon>
        <taxon>Pezizomycotina</taxon>
        <taxon>Sordariomycetes</taxon>
        <taxon>Sordariomycetidae</taxon>
        <taxon>Sordariales</taxon>
        <taxon>Schizotheciaceae</taxon>
        <taxon>Echria</taxon>
    </lineage>
</organism>
<sequence>MIYPTSVMRATYVSMYNFSLHNPYLKLVFISVPDSLAEIMVCVKLSISIYYFICIPVRCVLHMTVVIVGTAPAASSSDRISDWISYRGICRR</sequence>
<evidence type="ECO:0000313" key="1">
    <source>
        <dbReference type="EMBL" id="KAK1759356.1"/>
    </source>
</evidence>
<proteinExistence type="predicted"/>
<reference evidence="1" key="1">
    <citation type="submission" date="2023-06" db="EMBL/GenBank/DDBJ databases">
        <title>Genome-scale phylogeny and comparative genomics of the fungal order Sordariales.</title>
        <authorList>
            <consortium name="Lawrence Berkeley National Laboratory"/>
            <person name="Hensen N."/>
            <person name="Bonometti L."/>
            <person name="Westerberg I."/>
            <person name="Brannstrom I.O."/>
            <person name="Guillou S."/>
            <person name="Cros-Aarteil S."/>
            <person name="Calhoun S."/>
            <person name="Haridas S."/>
            <person name="Kuo A."/>
            <person name="Mondo S."/>
            <person name="Pangilinan J."/>
            <person name="Riley R."/>
            <person name="Labutti K."/>
            <person name="Andreopoulos B."/>
            <person name="Lipzen A."/>
            <person name="Chen C."/>
            <person name="Yanf M."/>
            <person name="Daum C."/>
            <person name="Ng V."/>
            <person name="Clum A."/>
            <person name="Steindorff A."/>
            <person name="Ohm R."/>
            <person name="Martin F."/>
            <person name="Silar P."/>
            <person name="Natvig D."/>
            <person name="Lalanne C."/>
            <person name="Gautier V."/>
            <person name="Ament-Velasquez S.L."/>
            <person name="Kruys A."/>
            <person name="Hutchinson M.I."/>
            <person name="Powell A.J."/>
            <person name="Barry K."/>
            <person name="Miller A.N."/>
            <person name="Grigoriev I.V."/>
            <person name="Debuchy R."/>
            <person name="Gladieux P."/>
            <person name="Thoren M.H."/>
            <person name="Johannesson H."/>
        </authorList>
    </citation>
    <scope>NUCLEOTIDE SEQUENCE</scope>
    <source>
        <strain evidence="1">PSN4</strain>
    </source>
</reference>
<name>A0AAJ0F8R2_9PEZI</name>
<keyword evidence="2" id="KW-1185">Reference proteome</keyword>
<dbReference type="Proteomes" id="UP001239445">
    <property type="component" value="Unassembled WGS sequence"/>
</dbReference>
<protein>
    <submittedName>
        <fullName evidence="1">Uncharacterized protein</fullName>
    </submittedName>
</protein>
<dbReference type="EMBL" id="MU839828">
    <property type="protein sequence ID" value="KAK1759356.1"/>
    <property type="molecule type" value="Genomic_DNA"/>
</dbReference>
<comment type="caution">
    <text evidence="1">The sequence shown here is derived from an EMBL/GenBank/DDBJ whole genome shotgun (WGS) entry which is preliminary data.</text>
</comment>